<proteinExistence type="predicted"/>
<organism evidence="2 3">
    <name type="scientific">Haemaphysalis longicornis</name>
    <name type="common">Bush tick</name>
    <dbReference type="NCBI Taxonomy" id="44386"/>
    <lineage>
        <taxon>Eukaryota</taxon>
        <taxon>Metazoa</taxon>
        <taxon>Ecdysozoa</taxon>
        <taxon>Arthropoda</taxon>
        <taxon>Chelicerata</taxon>
        <taxon>Arachnida</taxon>
        <taxon>Acari</taxon>
        <taxon>Parasitiformes</taxon>
        <taxon>Ixodida</taxon>
        <taxon>Ixodoidea</taxon>
        <taxon>Ixodidae</taxon>
        <taxon>Haemaphysalinae</taxon>
        <taxon>Haemaphysalis</taxon>
    </lineage>
</organism>
<feature type="compositionally biased region" description="Basic residues" evidence="1">
    <location>
        <begin position="59"/>
        <end position="68"/>
    </location>
</feature>
<keyword evidence="3" id="KW-1185">Reference proteome</keyword>
<comment type="caution">
    <text evidence="2">The sequence shown here is derived from an EMBL/GenBank/DDBJ whole genome shotgun (WGS) entry which is preliminary data.</text>
</comment>
<dbReference type="Proteomes" id="UP000821853">
    <property type="component" value="Unassembled WGS sequence"/>
</dbReference>
<feature type="region of interest" description="Disordered" evidence="1">
    <location>
        <begin position="59"/>
        <end position="79"/>
    </location>
</feature>
<protein>
    <submittedName>
        <fullName evidence="2">Uncharacterized protein</fullName>
    </submittedName>
</protein>
<dbReference type="VEuPathDB" id="VectorBase:HLOH_042040"/>
<accession>A0A9J6GF47</accession>
<dbReference type="EMBL" id="JABSTR010000008">
    <property type="protein sequence ID" value="KAH9377054.1"/>
    <property type="molecule type" value="Genomic_DNA"/>
</dbReference>
<sequence>MNSQTPDSTYVEGPKENLSFDKPLTEEFICVECSTTQSPDSPFHTQFLLNPLLKKHVEKKRRGQRRQTPHNLSVLVLGL</sequence>
<gene>
    <name evidence="2" type="ORF">HPB48_010258</name>
</gene>
<evidence type="ECO:0000256" key="1">
    <source>
        <dbReference type="SAM" id="MobiDB-lite"/>
    </source>
</evidence>
<dbReference type="AlphaFoldDB" id="A0A9J6GF47"/>
<reference evidence="2 3" key="1">
    <citation type="journal article" date="2020" name="Cell">
        <title>Large-Scale Comparative Analyses of Tick Genomes Elucidate Their Genetic Diversity and Vector Capacities.</title>
        <authorList>
            <consortium name="Tick Genome and Microbiome Consortium (TIGMIC)"/>
            <person name="Jia N."/>
            <person name="Wang J."/>
            <person name="Shi W."/>
            <person name="Du L."/>
            <person name="Sun Y."/>
            <person name="Zhan W."/>
            <person name="Jiang J.F."/>
            <person name="Wang Q."/>
            <person name="Zhang B."/>
            <person name="Ji P."/>
            <person name="Bell-Sakyi L."/>
            <person name="Cui X.M."/>
            <person name="Yuan T.T."/>
            <person name="Jiang B.G."/>
            <person name="Yang W.F."/>
            <person name="Lam T.T."/>
            <person name="Chang Q.C."/>
            <person name="Ding S.J."/>
            <person name="Wang X.J."/>
            <person name="Zhu J.G."/>
            <person name="Ruan X.D."/>
            <person name="Zhao L."/>
            <person name="Wei J.T."/>
            <person name="Ye R.Z."/>
            <person name="Que T.C."/>
            <person name="Du C.H."/>
            <person name="Zhou Y.H."/>
            <person name="Cheng J.X."/>
            <person name="Dai P.F."/>
            <person name="Guo W.B."/>
            <person name="Han X.H."/>
            <person name="Huang E.J."/>
            <person name="Li L.F."/>
            <person name="Wei W."/>
            <person name="Gao Y.C."/>
            <person name="Liu J.Z."/>
            <person name="Shao H.Z."/>
            <person name="Wang X."/>
            <person name="Wang C.C."/>
            <person name="Yang T.C."/>
            <person name="Huo Q.B."/>
            <person name="Li W."/>
            <person name="Chen H.Y."/>
            <person name="Chen S.E."/>
            <person name="Zhou L.G."/>
            <person name="Ni X.B."/>
            <person name="Tian J.H."/>
            <person name="Sheng Y."/>
            <person name="Liu T."/>
            <person name="Pan Y.S."/>
            <person name="Xia L.Y."/>
            <person name="Li J."/>
            <person name="Zhao F."/>
            <person name="Cao W.C."/>
        </authorList>
    </citation>
    <scope>NUCLEOTIDE SEQUENCE [LARGE SCALE GENOMIC DNA]</scope>
    <source>
        <strain evidence="2">HaeL-2018</strain>
    </source>
</reference>
<evidence type="ECO:0000313" key="2">
    <source>
        <dbReference type="EMBL" id="KAH9377054.1"/>
    </source>
</evidence>
<name>A0A9J6GF47_HAELO</name>
<evidence type="ECO:0000313" key="3">
    <source>
        <dbReference type="Proteomes" id="UP000821853"/>
    </source>
</evidence>